<dbReference type="SUPFAM" id="SSF48208">
    <property type="entry name" value="Six-hairpin glycosidases"/>
    <property type="match status" value="1"/>
</dbReference>
<gene>
    <name evidence="1" type="ORF">FNM00_14515</name>
</gene>
<evidence type="ECO:0000313" key="2">
    <source>
        <dbReference type="Proteomes" id="UP000316988"/>
    </source>
</evidence>
<dbReference type="GO" id="GO:0005975">
    <property type="term" value="P:carbohydrate metabolic process"/>
    <property type="evidence" value="ECO:0007669"/>
    <property type="project" value="InterPro"/>
</dbReference>
<dbReference type="EMBL" id="VLNT01000014">
    <property type="protein sequence ID" value="TSD58409.1"/>
    <property type="molecule type" value="Genomic_DNA"/>
</dbReference>
<accession>A0A554RWE1</accession>
<name>A0A554RWE1_9ACTN</name>
<dbReference type="OrthoDB" id="5932514at2"/>
<keyword evidence="2" id="KW-1185">Reference proteome</keyword>
<dbReference type="InterPro" id="IPR008928">
    <property type="entry name" value="6-hairpin_glycosidase_sf"/>
</dbReference>
<reference evidence="1 2" key="1">
    <citation type="submission" date="2019-07" db="EMBL/GenBank/DDBJ databases">
        <authorList>
            <person name="Zhao L.H."/>
        </authorList>
    </citation>
    <scope>NUCLEOTIDE SEQUENCE [LARGE SCALE GENOMIC DNA]</scope>
    <source>
        <strain evidence="1 2">Co35</strain>
    </source>
</reference>
<evidence type="ECO:0000313" key="1">
    <source>
        <dbReference type="EMBL" id="TSD58409.1"/>
    </source>
</evidence>
<organism evidence="1 2">
    <name type="scientific">Aeromicrobium piscarium</name>
    <dbReference type="NCBI Taxonomy" id="2590901"/>
    <lineage>
        <taxon>Bacteria</taxon>
        <taxon>Bacillati</taxon>
        <taxon>Actinomycetota</taxon>
        <taxon>Actinomycetes</taxon>
        <taxon>Propionibacteriales</taxon>
        <taxon>Nocardioidaceae</taxon>
        <taxon>Aeromicrobium</taxon>
    </lineage>
</organism>
<proteinExistence type="predicted"/>
<sequence length="509" mass="56676">MPATLAPDTGPSVIPLRWSTDAPRHIASFTIRVPDVEGARSHRGVFVDSAGVKHEVTGSGGDIDLAPVWDALATGHVRGNATVEFEDGSSRNIGYGLRFVKGTDFAGWQPIDPATSYDEVIDAVYDVLTSHEHHGEHDPSLPPFVWHGVLEAERRELDSHAYPGLHYSFYLDFLRAYARARPERAEEAIGYARLLIDTTNRFVTPDDYAWPRYPYSTISRGHMGGEFAEGDTIQPLKAAMWATGLLRFAEHEERPDAFETALHIGRELARHQLPSGGIGFRVDARTGEPQKESDESTSLVFALELWRQLRDAGEAGFDEPIAAATRWLLEGPVADNQWISDYDDVPSSLNDSTSKNYNNLDALATAQYLLSHTDEDPEHLERARRILRWVEDGFVFWAVESPVDFLSYPCPAVMEQCSHYYPIDFHLANFALAQFAFYEHTGEEEHLAKARACCAALTHYLSPEGLPLTYAPDPDVGYGLKDHIWLGCAAWTGHVLLTEGARSEEVAAR</sequence>
<dbReference type="AlphaFoldDB" id="A0A554RWE1"/>
<comment type="caution">
    <text evidence="1">The sequence shown here is derived from an EMBL/GenBank/DDBJ whole genome shotgun (WGS) entry which is preliminary data.</text>
</comment>
<dbReference type="Proteomes" id="UP000316988">
    <property type="component" value="Unassembled WGS sequence"/>
</dbReference>
<dbReference type="RefSeq" id="WP_143914270.1">
    <property type="nucleotide sequence ID" value="NZ_VLNT01000014.1"/>
</dbReference>
<protein>
    <submittedName>
        <fullName evidence="1">Uncharacterized protein</fullName>
    </submittedName>
</protein>